<organism evidence="2 3">
    <name type="scientific">Tetrapyrgos nigripes</name>
    <dbReference type="NCBI Taxonomy" id="182062"/>
    <lineage>
        <taxon>Eukaryota</taxon>
        <taxon>Fungi</taxon>
        <taxon>Dikarya</taxon>
        <taxon>Basidiomycota</taxon>
        <taxon>Agaricomycotina</taxon>
        <taxon>Agaricomycetes</taxon>
        <taxon>Agaricomycetidae</taxon>
        <taxon>Agaricales</taxon>
        <taxon>Marasmiineae</taxon>
        <taxon>Marasmiaceae</taxon>
        <taxon>Tetrapyrgos</taxon>
    </lineage>
</organism>
<dbReference type="EMBL" id="JAACJM010000009">
    <property type="protein sequence ID" value="KAF5371270.1"/>
    <property type="molecule type" value="Genomic_DNA"/>
</dbReference>
<comment type="caution">
    <text evidence="2">The sequence shown here is derived from an EMBL/GenBank/DDBJ whole genome shotgun (WGS) entry which is preliminary data.</text>
</comment>
<keyword evidence="3" id="KW-1185">Reference proteome</keyword>
<protein>
    <recommendedName>
        <fullName evidence="1">DEAD/DEAH-box helicase domain-containing protein</fullName>
    </recommendedName>
</protein>
<gene>
    <name evidence="2" type="ORF">D9758_004287</name>
</gene>
<proteinExistence type="predicted"/>
<dbReference type="GO" id="GO:0005524">
    <property type="term" value="F:ATP binding"/>
    <property type="evidence" value="ECO:0007669"/>
    <property type="project" value="InterPro"/>
</dbReference>
<reference evidence="2 3" key="1">
    <citation type="journal article" date="2020" name="ISME J.">
        <title>Uncovering the hidden diversity of litter-decomposition mechanisms in mushroom-forming fungi.</title>
        <authorList>
            <person name="Floudas D."/>
            <person name="Bentzer J."/>
            <person name="Ahren D."/>
            <person name="Johansson T."/>
            <person name="Persson P."/>
            <person name="Tunlid A."/>
        </authorList>
    </citation>
    <scope>NUCLEOTIDE SEQUENCE [LARGE SCALE GENOMIC DNA]</scope>
    <source>
        <strain evidence="2 3">CBS 291.85</strain>
    </source>
</reference>
<feature type="domain" description="DEAD/DEAH-box helicase" evidence="1">
    <location>
        <begin position="33"/>
        <end position="85"/>
    </location>
</feature>
<dbReference type="Pfam" id="PF00270">
    <property type="entry name" value="DEAD"/>
    <property type="match status" value="1"/>
</dbReference>
<dbReference type="InterPro" id="IPR011545">
    <property type="entry name" value="DEAD/DEAH_box_helicase_dom"/>
</dbReference>
<dbReference type="SUPFAM" id="SSF52540">
    <property type="entry name" value="P-loop containing nucleoside triphosphate hydrolases"/>
    <property type="match status" value="1"/>
</dbReference>
<name>A0A8H5LV90_9AGAR</name>
<dbReference type="Gene3D" id="3.40.50.300">
    <property type="entry name" value="P-loop containing nucleotide triphosphate hydrolases"/>
    <property type="match status" value="1"/>
</dbReference>
<evidence type="ECO:0000259" key="1">
    <source>
        <dbReference type="Pfam" id="PF00270"/>
    </source>
</evidence>
<accession>A0A8H5LV90</accession>
<evidence type="ECO:0000313" key="3">
    <source>
        <dbReference type="Proteomes" id="UP000559256"/>
    </source>
</evidence>
<dbReference type="Proteomes" id="UP000559256">
    <property type="component" value="Unassembled WGS sequence"/>
</dbReference>
<evidence type="ECO:0000313" key="2">
    <source>
        <dbReference type="EMBL" id="KAF5371270.1"/>
    </source>
</evidence>
<dbReference type="AlphaFoldDB" id="A0A8H5LV90"/>
<sequence length="126" mass="13522">MPAATTTDQTRTSSWDIKDLVYQKTQKKPCLWQVKTALSIYNGKNVVGVARTDAGKTLSFWIPLMMAEANGKTGTAVVVTPLNLLEISNFGGSADFDAGTVPPAYGEGPQTSHHLIGCRLKLLANN</sequence>
<dbReference type="InterPro" id="IPR027417">
    <property type="entry name" value="P-loop_NTPase"/>
</dbReference>
<dbReference type="GO" id="GO:0003676">
    <property type="term" value="F:nucleic acid binding"/>
    <property type="evidence" value="ECO:0007669"/>
    <property type="project" value="InterPro"/>
</dbReference>
<dbReference type="OrthoDB" id="3004360at2759"/>